<feature type="chain" id="PRO_5015114924" evidence="3">
    <location>
        <begin position="23"/>
        <end position="166"/>
    </location>
</feature>
<dbReference type="GO" id="GO:0004638">
    <property type="term" value="F:phosphoribosylaminoimidazole carboxylase activity"/>
    <property type="evidence" value="ECO:0007669"/>
    <property type="project" value="UniProtKB-EC"/>
</dbReference>
<evidence type="ECO:0000256" key="2">
    <source>
        <dbReference type="ARBA" id="ARBA00022840"/>
    </source>
</evidence>
<keyword evidence="5" id="KW-0456">Lyase</keyword>
<dbReference type="PANTHER" id="PTHR11609:SF5">
    <property type="entry name" value="PHOSPHORIBOSYLAMINOIMIDAZOLE CARBOXYLASE"/>
    <property type="match status" value="1"/>
</dbReference>
<keyword evidence="1" id="KW-0547">Nucleotide-binding</keyword>
<feature type="signal peptide" evidence="3">
    <location>
        <begin position="1"/>
        <end position="22"/>
    </location>
</feature>
<evidence type="ECO:0000313" key="5">
    <source>
        <dbReference type="EMBL" id="PRQ25021.1"/>
    </source>
</evidence>
<dbReference type="Gramene" id="PRQ25021">
    <property type="protein sequence ID" value="PRQ25021"/>
    <property type="gene ID" value="RchiOBHm_Chr6g0278951"/>
</dbReference>
<dbReference type="Pfam" id="PF02222">
    <property type="entry name" value="ATP-grasp"/>
    <property type="match status" value="1"/>
</dbReference>
<organism evidence="5 6">
    <name type="scientific">Rosa chinensis</name>
    <name type="common">China rose</name>
    <dbReference type="NCBI Taxonomy" id="74649"/>
    <lineage>
        <taxon>Eukaryota</taxon>
        <taxon>Viridiplantae</taxon>
        <taxon>Streptophyta</taxon>
        <taxon>Embryophyta</taxon>
        <taxon>Tracheophyta</taxon>
        <taxon>Spermatophyta</taxon>
        <taxon>Magnoliopsida</taxon>
        <taxon>eudicotyledons</taxon>
        <taxon>Gunneridae</taxon>
        <taxon>Pentapetalae</taxon>
        <taxon>rosids</taxon>
        <taxon>fabids</taxon>
        <taxon>Rosales</taxon>
        <taxon>Rosaceae</taxon>
        <taxon>Rosoideae</taxon>
        <taxon>Rosoideae incertae sedis</taxon>
        <taxon>Rosa</taxon>
    </lineage>
</organism>
<evidence type="ECO:0000259" key="4">
    <source>
        <dbReference type="Pfam" id="PF02222"/>
    </source>
</evidence>
<dbReference type="AlphaFoldDB" id="A0A2P6PSY8"/>
<dbReference type="STRING" id="74649.A0A2P6PSY8"/>
<dbReference type="EMBL" id="PDCK01000044">
    <property type="protein sequence ID" value="PRQ25021.1"/>
    <property type="molecule type" value="Genomic_DNA"/>
</dbReference>
<dbReference type="Proteomes" id="UP000238479">
    <property type="component" value="Chromosome 6"/>
</dbReference>
<proteinExistence type="predicted"/>
<name>A0A2P6PSY8_ROSCH</name>
<evidence type="ECO:0000256" key="1">
    <source>
        <dbReference type="ARBA" id="ARBA00022741"/>
    </source>
</evidence>
<sequence>MIMKTIGGLFMVKSLTRLLVNAVGTLIFPSQPMVQIDDLEGAKRAGDLFDYPIMIKSKRLAYDGRGNDVAKSEHDLSSTVTVEPIALLLLSKFVAALGGFDRGLYVEKWAPFVKELAVIVARGRDNSIVCYLVVETIHKENICDIVSLTIISSSLSDRHHQSPKTP</sequence>
<gene>
    <name evidence="5" type="ORF">RchiOBHm_Chr6g0278951</name>
</gene>
<keyword evidence="2" id="KW-0067">ATP-binding</keyword>
<evidence type="ECO:0000256" key="3">
    <source>
        <dbReference type="SAM" id="SignalP"/>
    </source>
</evidence>
<dbReference type="GO" id="GO:0005524">
    <property type="term" value="F:ATP binding"/>
    <property type="evidence" value="ECO:0007669"/>
    <property type="project" value="UniProtKB-KW"/>
</dbReference>
<evidence type="ECO:0000313" key="6">
    <source>
        <dbReference type="Proteomes" id="UP000238479"/>
    </source>
</evidence>
<reference evidence="5 6" key="1">
    <citation type="journal article" date="2018" name="Nat. Genet.">
        <title>The Rosa genome provides new insights in the design of modern roses.</title>
        <authorList>
            <person name="Bendahmane M."/>
        </authorList>
    </citation>
    <scope>NUCLEOTIDE SEQUENCE [LARGE SCALE GENOMIC DNA]</scope>
    <source>
        <strain evidence="6">cv. Old Blush</strain>
    </source>
</reference>
<keyword evidence="6" id="KW-1185">Reference proteome</keyword>
<accession>A0A2P6PSY8</accession>
<protein>
    <submittedName>
        <fullName evidence="5">Putative phosphoribosylaminoimidazole carboxylase</fullName>
        <ecNumber evidence="5">4.1.1.21</ecNumber>
    </submittedName>
</protein>
<comment type="caution">
    <text evidence="5">The sequence shown here is derived from an EMBL/GenBank/DDBJ whole genome shotgun (WGS) entry which is preliminary data.</text>
</comment>
<dbReference type="InterPro" id="IPR013815">
    <property type="entry name" value="ATP_grasp_subdomain_1"/>
</dbReference>
<dbReference type="SUPFAM" id="SSF56059">
    <property type="entry name" value="Glutathione synthetase ATP-binding domain-like"/>
    <property type="match status" value="1"/>
</dbReference>
<dbReference type="PANTHER" id="PTHR11609">
    <property type="entry name" value="PURINE BIOSYNTHESIS PROTEIN 6/7, PUR6/7"/>
    <property type="match status" value="1"/>
</dbReference>
<keyword evidence="3" id="KW-0732">Signal</keyword>
<dbReference type="Gene3D" id="3.30.1490.20">
    <property type="entry name" value="ATP-grasp fold, A domain"/>
    <property type="match status" value="1"/>
</dbReference>
<dbReference type="EC" id="4.1.1.21" evidence="5"/>
<dbReference type="GO" id="GO:0009507">
    <property type="term" value="C:chloroplast"/>
    <property type="evidence" value="ECO:0007669"/>
    <property type="project" value="TreeGrafter"/>
</dbReference>
<dbReference type="Gene3D" id="3.30.470.20">
    <property type="entry name" value="ATP-grasp fold, B domain"/>
    <property type="match status" value="1"/>
</dbReference>
<dbReference type="InterPro" id="IPR003135">
    <property type="entry name" value="ATP-grasp_carboxylate-amine"/>
</dbReference>
<feature type="domain" description="ATP-grasp fold ATP-dependent carboxylate-amine ligase-type" evidence="4">
    <location>
        <begin position="29"/>
        <end position="147"/>
    </location>
</feature>